<protein>
    <recommendedName>
        <fullName evidence="3">GNAT family acetyltransferase</fullName>
    </recommendedName>
</protein>
<proteinExistence type="predicted"/>
<dbReference type="eggNOG" id="COG0456">
    <property type="taxonomic scope" value="Bacteria"/>
</dbReference>
<dbReference type="RefSeq" id="WP_040324026.1">
    <property type="nucleotide sequence ID" value="NZ_ALPT02000050.1"/>
</dbReference>
<comment type="caution">
    <text evidence="1">The sequence shown here is derived from an EMBL/GenBank/DDBJ whole genome shotgun (WGS) entry which is preliminary data.</text>
</comment>
<gene>
    <name evidence="1" type="ORF">BALCAV_0214700</name>
</gene>
<evidence type="ECO:0000313" key="1">
    <source>
        <dbReference type="EMBL" id="KGA96678.1"/>
    </source>
</evidence>
<organism evidence="1 2">
    <name type="scientific">Alkalihalobacillus alcalophilus ATCC 27647 = CGMCC 1.3604</name>
    <dbReference type="NCBI Taxonomy" id="1218173"/>
    <lineage>
        <taxon>Bacteria</taxon>
        <taxon>Bacillati</taxon>
        <taxon>Bacillota</taxon>
        <taxon>Bacilli</taxon>
        <taxon>Bacillales</taxon>
        <taxon>Bacillaceae</taxon>
        <taxon>Alkalihalobacillus</taxon>
    </lineage>
</organism>
<accession>A0A094WL67</accession>
<evidence type="ECO:0000313" key="2">
    <source>
        <dbReference type="Proteomes" id="UP000002754"/>
    </source>
</evidence>
<reference evidence="1 2" key="1">
    <citation type="journal article" date="2014" name="Genome Announc.">
        <title>Draft Genome Sequence of Bacillus alcalophilus AV1934, a Classic Alkaliphile Isolated from Human Feces in 1934.</title>
        <authorList>
            <person name="Attie O."/>
            <person name="Jayaprakash A."/>
            <person name="Shah H."/>
            <person name="Paulsen I.T."/>
            <person name="Morino M."/>
            <person name="Takahashi Y."/>
            <person name="Narumi I."/>
            <person name="Sachidanandam R."/>
            <person name="Satoh K."/>
            <person name="Ito M."/>
            <person name="Krulwich T.A."/>
        </authorList>
    </citation>
    <scope>NUCLEOTIDE SEQUENCE [LARGE SCALE GENOMIC DNA]</scope>
    <source>
        <strain evidence="1 2">AV1934</strain>
    </source>
</reference>
<dbReference type="STRING" id="1218173.BALCAV_0214700"/>
<dbReference type="AlphaFoldDB" id="A0A094WL67"/>
<evidence type="ECO:0008006" key="3">
    <source>
        <dbReference type="Google" id="ProtNLM"/>
    </source>
</evidence>
<dbReference type="Proteomes" id="UP000002754">
    <property type="component" value="Unassembled WGS sequence"/>
</dbReference>
<dbReference type="EMBL" id="ALPT02000050">
    <property type="protein sequence ID" value="KGA96678.1"/>
    <property type="molecule type" value="Genomic_DNA"/>
</dbReference>
<name>A0A094WL67_ALKAL</name>
<sequence length="109" mass="12535">MIIQPATDFKEVAEMMAQINALADHHIGYCGTAPEEIYSVLQEDFQLEEIYLAYHQGEIVGILAFDYDVETKCAEVWGPFICDENWLDIANRLWQEHPLTKKIGTLNFL</sequence>
<keyword evidence="2" id="KW-1185">Reference proteome</keyword>